<feature type="chain" id="PRO_5045531028" description="Ig-like domain-containing protein" evidence="1">
    <location>
        <begin position="25"/>
        <end position="219"/>
    </location>
</feature>
<evidence type="ECO:0008006" key="4">
    <source>
        <dbReference type="Google" id="ProtNLM"/>
    </source>
</evidence>
<dbReference type="Proteomes" id="UP001384579">
    <property type="component" value="Unassembled WGS sequence"/>
</dbReference>
<comment type="caution">
    <text evidence="2">The sequence shown here is derived from an EMBL/GenBank/DDBJ whole genome shotgun (WGS) entry which is preliminary data.</text>
</comment>
<sequence>MKLLQKLLASVGLAIVIAPTAAIGQTTGQFAAPHKFTDTAAGKTYVYIPNRPVGVPVVGFTVPKAASPKTLTLNNCGWGSFTKSATSPPTLITGSGITVNWAGKTTGAAVTCTAPVAPATAWTSNNAGAVGSVVDDGAKIWIRGGTTVGAATINVTTNGTITTKVNNCGFLRVTTSATRPMTNFSIGTTAYTLAALPTVTKPMICRKVGTSSFTYVPAN</sequence>
<gene>
    <name evidence="2" type="ORF">WMG39_08110</name>
</gene>
<protein>
    <recommendedName>
        <fullName evidence="4">Ig-like domain-containing protein</fullName>
    </recommendedName>
</protein>
<evidence type="ECO:0000313" key="3">
    <source>
        <dbReference type="Proteomes" id="UP001384579"/>
    </source>
</evidence>
<evidence type="ECO:0000256" key="1">
    <source>
        <dbReference type="SAM" id="SignalP"/>
    </source>
</evidence>
<proteinExistence type="predicted"/>
<evidence type="ECO:0000313" key="2">
    <source>
        <dbReference type="EMBL" id="MEK0184821.1"/>
    </source>
</evidence>
<organism evidence="2 3">
    <name type="scientific">Microcoleus anatoxicus PTRS2</name>
    <dbReference type="NCBI Taxonomy" id="2705321"/>
    <lineage>
        <taxon>Bacteria</taxon>
        <taxon>Bacillati</taxon>
        <taxon>Cyanobacteriota</taxon>
        <taxon>Cyanophyceae</taxon>
        <taxon>Oscillatoriophycideae</taxon>
        <taxon>Oscillatoriales</taxon>
        <taxon>Microcoleaceae</taxon>
        <taxon>Microcoleus</taxon>
        <taxon>Microcoleus anatoxicus</taxon>
    </lineage>
</organism>
<feature type="signal peptide" evidence="1">
    <location>
        <begin position="1"/>
        <end position="24"/>
    </location>
</feature>
<name>A0ABU8YKM0_9CYAN</name>
<keyword evidence="3" id="KW-1185">Reference proteome</keyword>
<reference evidence="2 3" key="1">
    <citation type="journal article" date="2020" name="Harmful Algae">
        <title>Molecular and morphological characterization of a novel dihydroanatoxin-a producing Microcoleus species (cyanobacteria) from the Russian River, California, USA.</title>
        <authorList>
            <person name="Conklin K.Y."/>
            <person name="Stancheva R."/>
            <person name="Otten T.G."/>
            <person name="Fadness R."/>
            <person name="Boyer G.L."/>
            <person name="Read B."/>
            <person name="Zhang X."/>
            <person name="Sheath R.G."/>
        </authorList>
    </citation>
    <scope>NUCLEOTIDE SEQUENCE [LARGE SCALE GENOMIC DNA]</scope>
    <source>
        <strain evidence="2 3">PTRS2</strain>
    </source>
</reference>
<keyword evidence="1" id="KW-0732">Signal</keyword>
<dbReference type="EMBL" id="JBBLXS010000075">
    <property type="protein sequence ID" value="MEK0184821.1"/>
    <property type="molecule type" value="Genomic_DNA"/>
</dbReference>
<accession>A0ABU8YKM0</accession>
<dbReference type="RefSeq" id="WP_340541371.1">
    <property type="nucleotide sequence ID" value="NZ_JBBLXS010000075.1"/>
</dbReference>